<dbReference type="CAZy" id="GT4">
    <property type="family name" value="Glycosyltransferase Family 4"/>
</dbReference>
<dbReference type="CDD" id="cd03801">
    <property type="entry name" value="GT4_PimA-like"/>
    <property type="match status" value="1"/>
</dbReference>
<gene>
    <name evidence="2" type="ordered locus">Tter_0150</name>
</gene>
<keyword evidence="2" id="KW-0808">Transferase</keyword>
<dbReference type="OrthoDB" id="9794513at2"/>
<proteinExistence type="predicted"/>
<protein>
    <submittedName>
        <fullName evidence="2">Glycosyl transferase group 1</fullName>
    </submittedName>
</protein>
<feature type="domain" description="Glycosyl transferase family 1" evidence="1">
    <location>
        <begin position="197"/>
        <end position="287"/>
    </location>
</feature>
<dbReference type="RefSeq" id="WP_012874107.1">
    <property type="nucleotide sequence ID" value="NC_013525.1"/>
</dbReference>
<dbReference type="GO" id="GO:0016757">
    <property type="term" value="F:glycosyltransferase activity"/>
    <property type="evidence" value="ECO:0007669"/>
    <property type="project" value="InterPro"/>
</dbReference>
<evidence type="ECO:0000313" key="3">
    <source>
        <dbReference type="Proteomes" id="UP000000323"/>
    </source>
</evidence>
<dbReference type="EMBL" id="CP001825">
    <property type="protein sequence ID" value="ACZ41072.1"/>
    <property type="molecule type" value="Genomic_DNA"/>
</dbReference>
<dbReference type="Gene3D" id="3.40.50.2000">
    <property type="entry name" value="Glycogen Phosphorylase B"/>
    <property type="match status" value="1"/>
</dbReference>
<reference evidence="3" key="1">
    <citation type="journal article" date="2010" name="Stand. Genomic Sci.">
        <title>Complete genome sequence of 'Thermobaculum terrenum' type strain (YNP1).</title>
        <authorList>
            <person name="Kiss H."/>
            <person name="Cleland D."/>
            <person name="Lapidus A."/>
            <person name="Lucas S."/>
            <person name="Glavina Del Rio T."/>
            <person name="Nolan M."/>
            <person name="Tice H."/>
            <person name="Han C."/>
            <person name="Goodwin L."/>
            <person name="Pitluck S."/>
            <person name="Liolios K."/>
            <person name="Ivanova N."/>
            <person name="Mavromatis K."/>
            <person name="Ovchinnikova G."/>
            <person name="Pati A."/>
            <person name="Chen A."/>
            <person name="Palaniappan K."/>
            <person name="Land M."/>
            <person name="Hauser L."/>
            <person name="Chang Y."/>
            <person name="Jeffries C."/>
            <person name="Lu M."/>
            <person name="Brettin T."/>
            <person name="Detter J."/>
            <person name="Goker M."/>
            <person name="Tindall B."/>
            <person name="Beck B."/>
            <person name="McDermott T."/>
            <person name="Woyke T."/>
            <person name="Bristow J."/>
            <person name="Eisen J."/>
            <person name="Markowitz V."/>
            <person name="Hugenholtz P."/>
            <person name="Kyrpides N."/>
            <person name="Klenk H."/>
            <person name="Cheng J."/>
        </authorList>
    </citation>
    <scope>NUCLEOTIDE SEQUENCE [LARGE SCALE GENOMIC DNA]</scope>
    <source>
        <strain evidence="3">ATCC BAA-798 / YNP1</strain>
    </source>
</reference>
<dbReference type="SUPFAM" id="SSF53756">
    <property type="entry name" value="UDP-Glycosyltransferase/glycogen phosphorylase"/>
    <property type="match status" value="1"/>
</dbReference>
<dbReference type="KEGG" id="ttr:Tter_0150"/>
<name>D1CDR6_THET1</name>
<dbReference type="AlphaFoldDB" id="D1CDR6"/>
<accession>D1CDR6</accession>
<sequence>MRRYKILCWHIHGSYLDALAQIDQDWYLPVTPDRGEGYGGRRPGMPPYVREVPAEEVRNLDLDIIICQTPKNFYEDIPAILSPEQQKLPKIYLEHNCPRQHPTDTKHPIDDPNVLLVHVTHFNNLMWDSGRTPTMVIEHSVAIDPSIEYVGDRDKGITVINEMKRRGRISGYDIFCKARESVPLDTCGIKSEEIGGLGDIKYRDLHRLMARYRFLFSPMRYTSLPLAVIEAMTIGMPVIALATTELPTMIQNDYNGYVSCDVEFLIDRMLFLLNNPKEAKRLGQNAKCTAQERFNLDRFRRDWNKAFDLVAGGL</sequence>
<organism evidence="2 3">
    <name type="scientific">Thermobaculum terrenum (strain ATCC BAA-798 / CCMEE 7001 / YNP1)</name>
    <dbReference type="NCBI Taxonomy" id="525904"/>
    <lineage>
        <taxon>Bacteria</taxon>
        <taxon>Bacillati</taxon>
        <taxon>Chloroflexota</taxon>
        <taxon>Chloroflexia</taxon>
        <taxon>Candidatus Thermobaculales</taxon>
        <taxon>Candidatus Thermobaculaceae</taxon>
        <taxon>Thermobaculum</taxon>
    </lineage>
</organism>
<evidence type="ECO:0000313" key="2">
    <source>
        <dbReference type="EMBL" id="ACZ41072.1"/>
    </source>
</evidence>
<evidence type="ECO:0000259" key="1">
    <source>
        <dbReference type="Pfam" id="PF00534"/>
    </source>
</evidence>
<dbReference type="STRING" id="525904.Tter_0150"/>
<dbReference type="Proteomes" id="UP000000323">
    <property type="component" value="Chromosome 1"/>
</dbReference>
<dbReference type="Pfam" id="PF00534">
    <property type="entry name" value="Glycos_transf_1"/>
    <property type="match status" value="1"/>
</dbReference>
<dbReference type="eggNOG" id="COG0438">
    <property type="taxonomic scope" value="Bacteria"/>
</dbReference>
<dbReference type="InterPro" id="IPR001296">
    <property type="entry name" value="Glyco_trans_1"/>
</dbReference>
<dbReference type="PANTHER" id="PTHR12526">
    <property type="entry name" value="GLYCOSYLTRANSFERASE"/>
    <property type="match status" value="1"/>
</dbReference>
<dbReference type="HOGENOM" id="CLU_075562_0_0_0"/>
<keyword evidence="3" id="KW-1185">Reference proteome</keyword>